<name>A0ABP2D9G1_9RHOB</name>
<accession>A0ABP2D9G1</accession>
<dbReference type="Gene3D" id="3.40.50.1820">
    <property type="entry name" value="alpha/beta hydrolase"/>
    <property type="match status" value="1"/>
</dbReference>
<evidence type="ECO:0000313" key="3">
    <source>
        <dbReference type="Proteomes" id="UP000003257"/>
    </source>
</evidence>
<protein>
    <submittedName>
        <fullName evidence="2">OsmC-like family protein</fullName>
    </submittedName>
</protein>
<dbReference type="Gene3D" id="3.30.300.20">
    <property type="match status" value="1"/>
</dbReference>
<dbReference type="InterPro" id="IPR036102">
    <property type="entry name" value="OsmC/Ohrsf"/>
</dbReference>
<gene>
    <name evidence="2" type="ORF">OIHEL45_15629</name>
</gene>
<sequence>MGERAASPLDQTAEHVTFGASKLESHMAIERITFPGPDGTELSARLDMPEGPHLATALFAHCFTCGKDMPAARRIAGRLAAMGIAVLRFDFTGLGHSGGEFENTSFSSNVDDLIAACSYLSSRDMAPALLIGHSLGGAAVLKAATQLSHVKAVATLGAPFDPAHVTHNFAESLPEISAKGSAEVNLGGRPFTISQGFIEDVQGATLAPDIAKLKAALLVLHAPRDEIVSIDNASQIFMAAKHPKSFVTLDDADHLITRAGDAEYAAEIIATWADRYMALKSPAPPPGAPEGIVRVSEADPDGFLQDVNAGPHHHALADEPLAYGGTNRGMSPYGFLSAGLGACTSMTIRMYARRKGWPLTGVSVDVCHDKVHAQDAGTGAAEKIDTWRRRIRLEGDLSEEQRQRLLEIADKCPVHRTLERSSTVLTELL</sequence>
<dbReference type="SUPFAM" id="SSF53474">
    <property type="entry name" value="alpha/beta-Hydrolases"/>
    <property type="match status" value="1"/>
</dbReference>
<dbReference type="SUPFAM" id="SSF82784">
    <property type="entry name" value="OsmC-like"/>
    <property type="match status" value="1"/>
</dbReference>
<dbReference type="InterPro" id="IPR003718">
    <property type="entry name" value="OsmC/Ohr_fam"/>
</dbReference>
<feature type="domain" description="Serine aminopeptidase S33" evidence="1">
    <location>
        <begin position="74"/>
        <end position="170"/>
    </location>
</feature>
<dbReference type="PANTHER" id="PTHR39624">
    <property type="entry name" value="PROTEIN INVOLVED IN RIMO-MEDIATED BETA-METHYLTHIOLATION OF RIBOSOMAL PROTEIN S12 YCAO"/>
    <property type="match status" value="1"/>
</dbReference>
<evidence type="ECO:0000259" key="1">
    <source>
        <dbReference type="Pfam" id="PF12146"/>
    </source>
</evidence>
<dbReference type="PANTHER" id="PTHR39624:SF2">
    <property type="entry name" value="OSMC-LIKE PROTEIN"/>
    <property type="match status" value="1"/>
</dbReference>
<reference evidence="2 3" key="1">
    <citation type="submission" date="2007-11" db="EMBL/GenBank/DDBJ databases">
        <authorList>
            <person name="Wagner-Dobler I."/>
            <person name="Ferriera S."/>
            <person name="Johnson J."/>
            <person name="Kravitz S."/>
            <person name="Beeson K."/>
            <person name="Sutton G."/>
            <person name="Rogers Y.-H."/>
            <person name="Friedman R."/>
            <person name="Frazier M."/>
            <person name="Venter J.C."/>
        </authorList>
    </citation>
    <scope>NUCLEOTIDE SEQUENCE [LARGE SCALE GENOMIC DNA]</scope>
    <source>
        <strain evidence="2 3">HEL-45</strain>
    </source>
</reference>
<evidence type="ECO:0000313" key="2">
    <source>
        <dbReference type="EMBL" id="EDQ04373.1"/>
    </source>
</evidence>
<organism evidence="2 3">
    <name type="scientific">Sulfitobacter indolifex HEL-45</name>
    <dbReference type="NCBI Taxonomy" id="391624"/>
    <lineage>
        <taxon>Bacteria</taxon>
        <taxon>Pseudomonadati</taxon>
        <taxon>Pseudomonadota</taxon>
        <taxon>Alphaproteobacteria</taxon>
        <taxon>Rhodobacterales</taxon>
        <taxon>Roseobacteraceae</taxon>
        <taxon>Sulfitobacter</taxon>
    </lineage>
</organism>
<dbReference type="Proteomes" id="UP000003257">
    <property type="component" value="Unassembled WGS sequence"/>
</dbReference>
<keyword evidence="3" id="KW-1185">Reference proteome</keyword>
<dbReference type="InterPro" id="IPR029058">
    <property type="entry name" value="AB_hydrolase_fold"/>
</dbReference>
<dbReference type="Pfam" id="PF12146">
    <property type="entry name" value="Hydrolase_4"/>
    <property type="match status" value="1"/>
</dbReference>
<dbReference type="InterPro" id="IPR022742">
    <property type="entry name" value="Hydrolase_4"/>
</dbReference>
<comment type="caution">
    <text evidence="2">The sequence shown here is derived from an EMBL/GenBank/DDBJ whole genome shotgun (WGS) entry which is preliminary data.</text>
</comment>
<dbReference type="Pfam" id="PF02566">
    <property type="entry name" value="OsmC"/>
    <property type="match status" value="1"/>
</dbReference>
<proteinExistence type="predicted"/>
<dbReference type="InterPro" id="IPR015946">
    <property type="entry name" value="KH_dom-like_a/b"/>
</dbReference>
<dbReference type="EMBL" id="ABID01000004">
    <property type="protein sequence ID" value="EDQ04373.1"/>
    <property type="molecule type" value="Genomic_DNA"/>
</dbReference>